<organism evidence="1 2">
    <name type="scientific">Kocuria rhizophila (strain ATCC 9341 / DSM 348 / NBRC 103217 / DC2201)</name>
    <dbReference type="NCBI Taxonomy" id="378753"/>
    <lineage>
        <taxon>Bacteria</taxon>
        <taxon>Bacillati</taxon>
        <taxon>Actinomycetota</taxon>
        <taxon>Actinomycetes</taxon>
        <taxon>Micrococcales</taxon>
        <taxon>Micrococcaceae</taxon>
        <taxon>Kocuria</taxon>
    </lineage>
</organism>
<dbReference type="HOGENOM" id="CLU_896532_0_0_11"/>
<dbReference type="Proteomes" id="UP000008838">
    <property type="component" value="Chromosome"/>
</dbReference>
<reference evidence="1 2" key="1">
    <citation type="journal article" date="2008" name="J. Bacteriol.">
        <title>Complete genome sequence of the soil actinomycete Kocuria rhizophila.</title>
        <authorList>
            <person name="Takarada H."/>
            <person name="Sekine M."/>
            <person name="Kosugi H."/>
            <person name="Matsuo Y."/>
            <person name="Fujisawa T."/>
            <person name="Omata S."/>
            <person name="Kishi E."/>
            <person name="Shimizu A."/>
            <person name="Tsukatani N."/>
            <person name="Tanikawa S."/>
            <person name="Fujita N."/>
            <person name="Harayama S."/>
        </authorList>
    </citation>
    <scope>NUCLEOTIDE SEQUENCE [LARGE SCALE GENOMIC DNA]</scope>
    <source>
        <strain evidence="2">ATCC 9341 / DSM 348 / NBRC 103217 / DC2201</strain>
    </source>
</reference>
<proteinExistence type="predicted"/>
<dbReference type="STRING" id="378753.KRH_00100"/>
<protein>
    <submittedName>
        <fullName evidence="1">Uncharacterized protein</fullName>
    </submittedName>
</protein>
<dbReference type="KEGG" id="krh:KRH_00100"/>
<dbReference type="AlphaFoldDB" id="B2GIG7"/>
<evidence type="ECO:0000313" key="2">
    <source>
        <dbReference type="Proteomes" id="UP000008838"/>
    </source>
</evidence>
<name>B2GIG7_KOCRD</name>
<evidence type="ECO:0000313" key="1">
    <source>
        <dbReference type="EMBL" id="BAG28357.1"/>
    </source>
</evidence>
<accession>B2GIG7</accession>
<sequence length="310" mass="30094">MLGVTRVVLGGVVRGAQLGVVGLGALDLLLDLVDGLLGVLGHRLHALRGAVGRLGGGALLVHGRGGILDVVHLHTGAGGHGGVGVDGGGRHARGRGGGGLPGILHGAGGTPRGHARHTTGHEQTEDQQALVAALGLLLLLGVLLGRVLGGLLDALDGLLVTGQLGHEGVELVRGVSVRDLAGQGGDGPGVLLLGGGAAVLGLLRGLGGEGSRGGDTGGLGLLAALLGVLAEALGLAQPLLHVRAGGLDAAGEGGGAGLHTLLQLLTELTDLGGQPVSCVDDLGLGGLVGGLDLLLGLALEQAHDVSLLRW</sequence>
<keyword evidence="2" id="KW-1185">Reference proteome</keyword>
<dbReference type="EMBL" id="AP009152">
    <property type="protein sequence ID" value="BAG28357.1"/>
    <property type="molecule type" value="Genomic_DNA"/>
</dbReference>
<gene>
    <name evidence="1" type="ordered locus">KRH_00100</name>
</gene>